<keyword evidence="4 6" id="KW-0472">Membrane</keyword>
<feature type="transmembrane region" description="Helical" evidence="6">
    <location>
        <begin position="255"/>
        <end position="273"/>
    </location>
</feature>
<evidence type="ECO:0000256" key="1">
    <source>
        <dbReference type="ARBA" id="ARBA00004141"/>
    </source>
</evidence>
<dbReference type="PROSITE" id="PS51012">
    <property type="entry name" value="ABC_TM2"/>
    <property type="match status" value="1"/>
</dbReference>
<accession>A0ABZ0VB74</accession>
<feature type="transmembrane region" description="Helical" evidence="6">
    <location>
        <begin position="159"/>
        <end position="180"/>
    </location>
</feature>
<dbReference type="EMBL" id="CP139779">
    <property type="protein sequence ID" value="WQB70885.1"/>
    <property type="molecule type" value="Genomic_DNA"/>
</dbReference>
<dbReference type="InterPro" id="IPR000412">
    <property type="entry name" value="ABC_2_transport"/>
</dbReference>
<keyword evidence="9" id="KW-1185">Reference proteome</keyword>
<proteinExistence type="predicted"/>
<dbReference type="PANTHER" id="PTHR43027:SF1">
    <property type="entry name" value="DOXORUBICIN RESISTANCE ABC TRANSPORTER PERMEASE PROTEIN DRRC-RELATED"/>
    <property type="match status" value="1"/>
</dbReference>
<dbReference type="PANTHER" id="PTHR43027">
    <property type="entry name" value="DOXORUBICIN RESISTANCE ABC TRANSPORTER PERMEASE PROTEIN DRRC-RELATED"/>
    <property type="match status" value="1"/>
</dbReference>
<feature type="domain" description="ABC transmembrane type-2" evidence="7">
    <location>
        <begin position="37"/>
        <end position="276"/>
    </location>
</feature>
<dbReference type="InterPro" id="IPR047817">
    <property type="entry name" value="ABC2_TM_bact-type"/>
</dbReference>
<protein>
    <submittedName>
        <fullName evidence="8">ABC transporter permease</fullName>
    </submittedName>
</protein>
<evidence type="ECO:0000256" key="5">
    <source>
        <dbReference type="ARBA" id="ARBA00023251"/>
    </source>
</evidence>
<dbReference type="PIRSF" id="PIRSF006648">
    <property type="entry name" value="DrrB"/>
    <property type="match status" value="1"/>
</dbReference>
<name>A0ABZ0VB74_9MICO</name>
<dbReference type="InterPro" id="IPR013525">
    <property type="entry name" value="ABC2_TM"/>
</dbReference>
<evidence type="ECO:0000256" key="2">
    <source>
        <dbReference type="ARBA" id="ARBA00022692"/>
    </source>
</evidence>
<dbReference type="Pfam" id="PF12698">
    <property type="entry name" value="ABC2_membrane_3"/>
    <property type="match status" value="1"/>
</dbReference>
<dbReference type="Proteomes" id="UP001324533">
    <property type="component" value="Chromosome"/>
</dbReference>
<feature type="transmembrane region" description="Helical" evidence="6">
    <location>
        <begin position="119"/>
        <end position="147"/>
    </location>
</feature>
<keyword evidence="5" id="KW-0046">Antibiotic resistance</keyword>
<feature type="transmembrane region" description="Helical" evidence="6">
    <location>
        <begin position="39"/>
        <end position="62"/>
    </location>
</feature>
<keyword evidence="3 6" id="KW-1133">Transmembrane helix</keyword>
<evidence type="ECO:0000259" key="7">
    <source>
        <dbReference type="PROSITE" id="PS51012"/>
    </source>
</evidence>
<evidence type="ECO:0000313" key="9">
    <source>
        <dbReference type="Proteomes" id="UP001324533"/>
    </source>
</evidence>
<feature type="transmembrane region" description="Helical" evidence="6">
    <location>
        <begin position="187"/>
        <end position="208"/>
    </location>
</feature>
<comment type="subcellular location">
    <subcellularLocation>
        <location evidence="1">Membrane</location>
        <topology evidence="1">Multi-pass membrane protein</topology>
    </subcellularLocation>
</comment>
<keyword evidence="2 6" id="KW-0812">Transmembrane</keyword>
<feature type="transmembrane region" description="Helical" evidence="6">
    <location>
        <begin position="74"/>
        <end position="98"/>
    </location>
</feature>
<evidence type="ECO:0000256" key="4">
    <source>
        <dbReference type="ARBA" id="ARBA00023136"/>
    </source>
</evidence>
<sequence>MSTTRASHKVSFGPSRTIRLGLRRIAFEVRAYFRQGDSVFFTFLFPVLFLFIFAVAFSSSTFGPPTDEVTAAGYYLPAMLAAGLLLSGTQLLAIDIAMERSDGTLKRLGGMPLSPVSYFIGKLGQVLVTGVFQAALLLVIAAVFFGVALPTDPERWLTFTWVFLLGAITCGVLGIALSALPRSGRSATAVVIPIVLVLQFISGVFIPFDTLPEWLQNFAGIFPLKWIAQGMRSVFLPEVFADAEPGGSWQHPETLIALLIWLVVGLILARLTFRWIRKDG</sequence>
<reference evidence="8 9" key="1">
    <citation type="submission" date="2023-06" db="EMBL/GenBank/DDBJ databases">
        <title>Rock-solubilizing bacteria, Microbacterium invictum, promotes re-establishment of vegetation in rocky wasteland by accelerating rock bio-weathering and reshaping soil bacterial community.</title>
        <authorList>
            <person name="Liu C."/>
        </authorList>
    </citation>
    <scope>NUCLEOTIDE SEQUENCE [LARGE SCALE GENOMIC DNA]</scope>
    <source>
        <strain evidence="8 9">X-18</strain>
    </source>
</reference>
<dbReference type="RefSeq" id="WP_322411021.1">
    <property type="nucleotide sequence ID" value="NZ_CP139779.1"/>
</dbReference>
<gene>
    <name evidence="8" type="ORF">T9R20_02690</name>
</gene>
<evidence type="ECO:0000256" key="3">
    <source>
        <dbReference type="ARBA" id="ARBA00022989"/>
    </source>
</evidence>
<organism evidence="8 9">
    <name type="scientific">Microbacterium invictum</name>
    <dbReference type="NCBI Taxonomy" id="515415"/>
    <lineage>
        <taxon>Bacteria</taxon>
        <taxon>Bacillati</taxon>
        <taxon>Actinomycetota</taxon>
        <taxon>Actinomycetes</taxon>
        <taxon>Micrococcales</taxon>
        <taxon>Microbacteriaceae</taxon>
        <taxon>Microbacterium</taxon>
    </lineage>
</organism>
<evidence type="ECO:0000256" key="6">
    <source>
        <dbReference type="SAM" id="Phobius"/>
    </source>
</evidence>
<evidence type="ECO:0000313" key="8">
    <source>
        <dbReference type="EMBL" id="WQB70885.1"/>
    </source>
</evidence>
<dbReference type="InterPro" id="IPR052902">
    <property type="entry name" value="ABC-2_transporter"/>
</dbReference>